<dbReference type="InterPro" id="IPR008984">
    <property type="entry name" value="SMAD_FHA_dom_sf"/>
</dbReference>
<feature type="compositionally biased region" description="Pro residues" evidence="1">
    <location>
        <begin position="417"/>
        <end position="433"/>
    </location>
</feature>
<dbReference type="PROSITE" id="PS50006">
    <property type="entry name" value="FHA_DOMAIN"/>
    <property type="match status" value="1"/>
</dbReference>
<dbReference type="SMART" id="SM00327">
    <property type="entry name" value="VWA"/>
    <property type="match status" value="1"/>
</dbReference>
<evidence type="ECO:0000313" key="7">
    <source>
        <dbReference type="Proteomes" id="UP000434044"/>
    </source>
</evidence>
<dbReference type="InterPro" id="IPR002035">
    <property type="entry name" value="VWF_A"/>
</dbReference>
<evidence type="ECO:0000313" key="6">
    <source>
        <dbReference type="EMBL" id="MTW20566.1"/>
    </source>
</evidence>
<dbReference type="PANTHER" id="PTHR23308">
    <property type="entry name" value="NUCLEAR INHIBITOR OF PROTEIN PHOSPHATASE-1"/>
    <property type="match status" value="1"/>
</dbReference>
<keyword evidence="2" id="KW-1133">Transmembrane helix</keyword>
<comment type="caution">
    <text evidence="6">The sequence shown here is derived from an EMBL/GenBank/DDBJ whole genome shotgun (WGS) entry which is preliminary data.</text>
</comment>
<organism evidence="6 7">
    <name type="scientific">Allochromatium palmeri</name>
    <dbReference type="NCBI Taxonomy" id="231048"/>
    <lineage>
        <taxon>Bacteria</taxon>
        <taxon>Pseudomonadati</taxon>
        <taxon>Pseudomonadota</taxon>
        <taxon>Gammaproteobacteria</taxon>
        <taxon>Chromatiales</taxon>
        <taxon>Chromatiaceae</taxon>
        <taxon>Allochromatium</taxon>
    </lineage>
</organism>
<dbReference type="RefSeq" id="WP_155449164.1">
    <property type="nucleotide sequence ID" value="NZ_WNKT01000008.1"/>
</dbReference>
<evidence type="ECO:0000256" key="1">
    <source>
        <dbReference type="SAM" id="MobiDB-lite"/>
    </source>
</evidence>
<dbReference type="Proteomes" id="UP000434044">
    <property type="component" value="Unassembled WGS sequence"/>
</dbReference>
<name>A0A6N8ED99_9GAMM</name>
<keyword evidence="2" id="KW-0812">Transmembrane</keyword>
<gene>
    <name evidence="6" type="ORF">GJ668_05580</name>
</gene>
<dbReference type="InterPro" id="IPR050923">
    <property type="entry name" value="Cell_Proc_Reg/RNA_Proc"/>
</dbReference>
<keyword evidence="7" id="KW-1185">Reference proteome</keyword>
<evidence type="ECO:0000259" key="5">
    <source>
        <dbReference type="PROSITE" id="PS50234"/>
    </source>
</evidence>
<feature type="signal peptide" evidence="3">
    <location>
        <begin position="1"/>
        <end position="29"/>
    </location>
</feature>
<accession>A0A6N8ED99</accession>
<evidence type="ECO:0000256" key="2">
    <source>
        <dbReference type="SAM" id="Phobius"/>
    </source>
</evidence>
<dbReference type="SUPFAM" id="SSF49879">
    <property type="entry name" value="SMAD/FHA domain"/>
    <property type="match status" value="1"/>
</dbReference>
<dbReference type="InterPro" id="IPR036465">
    <property type="entry name" value="vWFA_dom_sf"/>
</dbReference>
<dbReference type="Gene3D" id="3.40.50.410">
    <property type="entry name" value="von Willebrand factor, type A domain"/>
    <property type="match status" value="1"/>
</dbReference>
<keyword evidence="3" id="KW-0732">Signal</keyword>
<dbReference type="CDD" id="cd00060">
    <property type="entry name" value="FHA"/>
    <property type="match status" value="1"/>
</dbReference>
<reference evidence="6 7" key="1">
    <citation type="submission" date="2019-11" db="EMBL/GenBank/DDBJ databases">
        <title>Whole-genome sequence of the anaerobic purple sulfur bacterium Allochromatium palmeri DSM 15591.</title>
        <authorList>
            <person name="Kyndt J.A."/>
            <person name="Meyer T.E."/>
        </authorList>
    </citation>
    <scope>NUCLEOTIDE SEQUENCE [LARGE SCALE GENOMIC DNA]</scope>
    <source>
        <strain evidence="6 7">DSM 15591</strain>
    </source>
</reference>
<evidence type="ECO:0000259" key="4">
    <source>
        <dbReference type="PROSITE" id="PS50006"/>
    </source>
</evidence>
<dbReference type="AlphaFoldDB" id="A0A6N8ED99"/>
<dbReference type="InterPro" id="IPR000253">
    <property type="entry name" value="FHA_dom"/>
</dbReference>
<feature type="domain" description="VWFA" evidence="5">
    <location>
        <begin position="94"/>
        <end position="274"/>
    </location>
</feature>
<sequence>MPHRNPESRSRFRRLWLVLSILSATAIQAASPAELVITQAVATGTEITAYIAVRDESGAPLTELDPTRLQATIGAHTATVDEAAPFAATGEGVLTLLLVDVSRSLDAARFARLRQALRTWIDALGEHDQAALITFGAQVQTRVPPTADRAALNAAIDQLAPTDDRTALHQALATALTLGRQRAEGLPRRRAILILSDGLDDAPGGMSADEVLARLDEGSVPILAIGFGQTRDRAQREAGLANLGRLARRTGGFLIDATAGNDPGAAYAAMRERLHAVTRISLQCADCIADGRRQRLRIGLTTPAGLTLDDGMDVRLYPVSAPEPEPTTPPAEISEPDTEIVPDTPPEPPTAPVETPADIPLDGLARWWPYATAAGLTLALLLVLLWRARAKSRAAQRLDPTSAAEPSPEPLSALVLDPPPIPKSPAKPQPPSGPAIQVAFMNGPRRGQSVRLVLSPAALFGRAPGGAAGTSLAIPEDDEVSARHARVSLSGRTLILEDLGSTNGSWLNGVPLSAPHPVREGDVLRFGQTELRLTGVQGL</sequence>
<dbReference type="EMBL" id="WNKT01000008">
    <property type="protein sequence ID" value="MTW20566.1"/>
    <property type="molecule type" value="Genomic_DNA"/>
</dbReference>
<dbReference type="PROSITE" id="PS50234">
    <property type="entry name" value="VWFA"/>
    <property type="match status" value="1"/>
</dbReference>
<evidence type="ECO:0000256" key="3">
    <source>
        <dbReference type="SAM" id="SignalP"/>
    </source>
</evidence>
<proteinExistence type="predicted"/>
<dbReference type="Pfam" id="PF00498">
    <property type="entry name" value="FHA"/>
    <property type="match status" value="1"/>
</dbReference>
<feature type="region of interest" description="Disordered" evidence="1">
    <location>
        <begin position="394"/>
        <end position="434"/>
    </location>
</feature>
<dbReference type="SMART" id="SM00240">
    <property type="entry name" value="FHA"/>
    <property type="match status" value="1"/>
</dbReference>
<feature type="transmembrane region" description="Helical" evidence="2">
    <location>
        <begin position="367"/>
        <end position="386"/>
    </location>
</feature>
<feature type="region of interest" description="Disordered" evidence="1">
    <location>
        <begin position="320"/>
        <end position="354"/>
    </location>
</feature>
<protein>
    <submittedName>
        <fullName evidence="6">VWA domain-containing protein</fullName>
    </submittedName>
</protein>
<dbReference type="SUPFAM" id="SSF53300">
    <property type="entry name" value="vWA-like"/>
    <property type="match status" value="1"/>
</dbReference>
<feature type="chain" id="PRO_5027051329" evidence="3">
    <location>
        <begin position="30"/>
        <end position="539"/>
    </location>
</feature>
<keyword evidence="2" id="KW-0472">Membrane</keyword>
<dbReference type="Gene3D" id="2.60.200.20">
    <property type="match status" value="1"/>
</dbReference>
<dbReference type="Pfam" id="PF13519">
    <property type="entry name" value="VWA_2"/>
    <property type="match status" value="1"/>
</dbReference>
<feature type="domain" description="FHA" evidence="4">
    <location>
        <begin position="458"/>
        <end position="512"/>
    </location>
</feature>
<dbReference type="OrthoDB" id="9815482at2"/>